<sequence length="126" mass="14046">MKAQSTAIRQLIIAFVLFPILLMAVILVLPQLPESPWRALLAIVPLVPVGLGIQAMYRAVSSMDEFQRHVQLLAFTFAVGATIFISCAYGLLQLLVNLPQLSWLWVLPLLTTCWSFGLAFANRSYQ</sequence>
<keyword evidence="1" id="KW-0472">Membrane</keyword>
<dbReference type="OrthoDB" id="161915at2"/>
<reference evidence="2 3" key="1">
    <citation type="submission" date="2015-07" db="EMBL/GenBank/DDBJ databases">
        <title>Whole genome sequence of Herpetosiphon geysericola DSM 7119.</title>
        <authorList>
            <person name="Hemp J."/>
            <person name="Ward L.M."/>
            <person name="Pace L.A."/>
            <person name="Fischer W.W."/>
        </authorList>
    </citation>
    <scope>NUCLEOTIDE SEQUENCE [LARGE SCALE GENOMIC DNA]</scope>
    <source>
        <strain evidence="2 3">DSM 7119</strain>
    </source>
</reference>
<dbReference type="AlphaFoldDB" id="A0A0P6YK50"/>
<evidence type="ECO:0000256" key="1">
    <source>
        <dbReference type="SAM" id="Phobius"/>
    </source>
</evidence>
<dbReference type="STRING" id="70996.SE18_04370"/>
<accession>A0A0P6YK50</accession>
<feature type="transmembrane region" description="Helical" evidence="1">
    <location>
        <begin position="39"/>
        <end position="60"/>
    </location>
</feature>
<name>A0A0P6YK50_9CHLR</name>
<evidence type="ECO:0000313" key="3">
    <source>
        <dbReference type="Proteomes" id="UP000050277"/>
    </source>
</evidence>
<gene>
    <name evidence="2" type="ORF">SE18_04370</name>
</gene>
<keyword evidence="3" id="KW-1185">Reference proteome</keyword>
<dbReference type="RefSeq" id="WP_054533196.1">
    <property type="nucleotide sequence ID" value="NZ_LGKP01000008.1"/>
</dbReference>
<feature type="transmembrane region" description="Helical" evidence="1">
    <location>
        <begin position="72"/>
        <end position="96"/>
    </location>
</feature>
<keyword evidence="1" id="KW-0812">Transmembrane</keyword>
<dbReference type="Proteomes" id="UP000050277">
    <property type="component" value="Unassembled WGS sequence"/>
</dbReference>
<keyword evidence="1" id="KW-1133">Transmembrane helix</keyword>
<protein>
    <submittedName>
        <fullName evidence="2">Uncharacterized protein</fullName>
    </submittedName>
</protein>
<proteinExistence type="predicted"/>
<comment type="caution">
    <text evidence="2">The sequence shown here is derived from an EMBL/GenBank/DDBJ whole genome shotgun (WGS) entry which is preliminary data.</text>
</comment>
<evidence type="ECO:0000313" key="2">
    <source>
        <dbReference type="EMBL" id="KPL90999.1"/>
    </source>
</evidence>
<dbReference type="EMBL" id="LGKP01000008">
    <property type="protein sequence ID" value="KPL90999.1"/>
    <property type="molecule type" value="Genomic_DNA"/>
</dbReference>
<feature type="transmembrane region" description="Helical" evidence="1">
    <location>
        <begin position="12"/>
        <end position="33"/>
    </location>
</feature>
<organism evidence="2 3">
    <name type="scientific">Herpetosiphon geysericola</name>
    <dbReference type="NCBI Taxonomy" id="70996"/>
    <lineage>
        <taxon>Bacteria</taxon>
        <taxon>Bacillati</taxon>
        <taxon>Chloroflexota</taxon>
        <taxon>Chloroflexia</taxon>
        <taxon>Herpetosiphonales</taxon>
        <taxon>Herpetosiphonaceae</taxon>
        <taxon>Herpetosiphon</taxon>
    </lineage>
</organism>
<feature type="transmembrane region" description="Helical" evidence="1">
    <location>
        <begin position="102"/>
        <end position="121"/>
    </location>
</feature>